<feature type="binding site" evidence="15">
    <location>
        <position position="82"/>
    </location>
    <ligand>
        <name>Mg(2+)</name>
        <dbReference type="ChEBI" id="CHEBI:18420"/>
    </ligand>
</feature>
<dbReference type="Pfam" id="PF00920">
    <property type="entry name" value="ILVD_EDD_N"/>
    <property type="match status" value="1"/>
</dbReference>
<dbReference type="Gene3D" id="3.50.30.80">
    <property type="entry name" value="IlvD/EDD C-terminal domain-like"/>
    <property type="match status" value="1"/>
</dbReference>
<sequence>MPQKERSRLLTEGVERAPHRAMLRAIGFTDEDLDKPLVGIANTWAEINTCNYHLRELAEHVKRGVRDAGGVPVEFNVVAANDAMGMGHVGMKASLVSRDLIADSIELMAVAYQFDALVLIGGCDKTQPGCVMAMARLNIPSIYLYGGSIPPGNWQGKSVTIQDVFEAVGAVAKGKMTLEQLKELECAACPTFGACGGMYTANTMASAFEAMGITIHNCAAPIAPDPRRAQIAYETGRAIMRILELGIRPRDIMTKEAFENAIAVAAAMGGSTNLVLHLLAIAYEAGVDLSIDDFERVSERTPYLADLKPVGRYVMADIDRIGGVPVVMKALLDIGVLHGDCRTVTGETIAERLANVQFPTDQDVVRHPSNPIHPTGGFVIMRGNLAPEGGVLKITGTTKRFHRGPAKVFDCEEDAFKAVSEGRIQPGDVVVIRYEGPKGGPGMREMLAVTAALVGEGLKEEVALLTDGRFSGATHGLMIGHISPEAMVGGPIALVKDGDIITIDVDKRTITLEVDEPELERRRRGWTPPPPKFTHGVFAKYAKLVSSASKGAVCLTE</sequence>
<evidence type="ECO:0000256" key="2">
    <source>
        <dbReference type="ARBA" id="ARBA00006486"/>
    </source>
</evidence>
<keyword evidence="9 15" id="KW-0456">Lyase</keyword>
<keyword evidence="5 15" id="KW-0479">Metal-binding</keyword>
<dbReference type="SUPFAM" id="SSF52016">
    <property type="entry name" value="LeuD/IlvD-like"/>
    <property type="match status" value="1"/>
</dbReference>
<dbReference type="EMBL" id="JANUCP010000004">
    <property type="protein sequence ID" value="MCS3919922.1"/>
    <property type="molecule type" value="Genomic_DNA"/>
</dbReference>
<comment type="pathway">
    <text evidence="13 15">Amino-acid biosynthesis; L-isoleucine biosynthesis; L-isoleucine from 2-oxobutanoate: step 3/4.</text>
</comment>
<keyword evidence="19" id="KW-1185">Reference proteome</keyword>
<evidence type="ECO:0000256" key="14">
    <source>
        <dbReference type="ARBA" id="ARBA00029490"/>
    </source>
</evidence>
<evidence type="ECO:0000256" key="11">
    <source>
        <dbReference type="ARBA" id="ARBA00029304"/>
    </source>
</evidence>
<dbReference type="NCBIfam" id="NF002068">
    <property type="entry name" value="PRK00911.1"/>
    <property type="match status" value="1"/>
</dbReference>
<keyword evidence="8 15" id="KW-0411">Iron-sulfur</keyword>
<proteinExistence type="inferred from homology"/>
<gene>
    <name evidence="15" type="primary">ilvD</name>
    <name evidence="18" type="ORF">M2350_002339</name>
</gene>
<evidence type="ECO:0000256" key="3">
    <source>
        <dbReference type="ARBA" id="ARBA00022605"/>
    </source>
</evidence>
<evidence type="ECO:0000313" key="18">
    <source>
        <dbReference type="EMBL" id="MCS3919922.1"/>
    </source>
</evidence>
<feature type="binding site" description="via carbamate group" evidence="15">
    <location>
        <position position="125"/>
    </location>
    <ligand>
        <name>Mg(2+)</name>
        <dbReference type="ChEBI" id="CHEBI:18420"/>
    </ligand>
</feature>
<comment type="cofactor">
    <cofactor evidence="1 15">
        <name>Mg(2+)</name>
        <dbReference type="ChEBI" id="CHEBI:18420"/>
    </cofactor>
</comment>
<comment type="caution">
    <text evidence="15">Lacks conserved residue(s) required for the propagation of feature annotation.</text>
</comment>
<evidence type="ECO:0000256" key="8">
    <source>
        <dbReference type="ARBA" id="ARBA00023014"/>
    </source>
</evidence>
<dbReference type="Proteomes" id="UP001204798">
    <property type="component" value="Unassembled WGS sequence"/>
</dbReference>
<dbReference type="InterPro" id="IPR056740">
    <property type="entry name" value="ILV_EDD_C"/>
</dbReference>
<feature type="domain" description="Dihydroxy-acid/6-phosphogluconate dehydratase N-terminal" evidence="16">
    <location>
        <begin position="35"/>
        <end position="351"/>
    </location>
</feature>
<dbReference type="PANTHER" id="PTHR21000">
    <property type="entry name" value="DIHYDROXY-ACID DEHYDRATASE DAD"/>
    <property type="match status" value="1"/>
</dbReference>
<feature type="binding site" evidence="15">
    <location>
        <position position="445"/>
    </location>
    <ligand>
        <name>Mg(2+)</name>
        <dbReference type="ChEBI" id="CHEBI:18420"/>
    </ligand>
</feature>
<comment type="similarity">
    <text evidence="2 15">Belongs to the IlvD/Edd family.</text>
</comment>
<name>A0ABT2EPR3_9BACT</name>
<keyword evidence="4 15" id="KW-0001">2Fe-2S</keyword>
<keyword evidence="10 15" id="KW-0100">Branched-chain amino acid biosynthesis</keyword>
<evidence type="ECO:0000256" key="12">
    <source>
        <dbReference type="ARBA" id="ARBA00029436"/>
    </source>
</evidence>
<evidence type="ECO:0000256" key="6">
    <source>
        <dbReference type="ARBA" id="ARBA00022842"/>
    </source>
</evidence>
<dbReference type="PANTHER" id="PTHR21000:SF5">
    <property type="entry name" value="DIHYDROXY-ACID DEHYDRATASE, MITOCHONDRIAL"/>
    <property type="match status" value="1"/>
</dbReference>
<comment type="subunit">
    <text evidence="15">Homodimer.</text>
</comment>
<feature type="active site" description="Proton acceptor" evidence="15">
    <location>
        <position position="471"/>
    </location>
</feature>
<comment type="function">
    <text evidence="15">Functions in the biosynthesis of branched-chain amino acids. Catalyzes the dehydration of (2R,3R)-2,3-dihydroxy-3-methylpentanoate (2,3-dihydroxy-3-methylvalerate) into 2-oxo-3-methylpentanoate (2-oxo-3-methylvalerate) and of (2R)-2,3-dihydroxy-3-methylbutanoate (2,3-dihydroxyisovalerate) into 2-oxo-3-methylbutanoate (2-oxoisovalerate), the penultimate precursor to L-isoleucine and L-valine, respectively.</text>
</comment>
<evidence type="ECO:0000259" key="16">
    <source>
        <dbReference type="Pfam" id="PF00920"/>
    </source>
</evidence>
<evidence type="ECO:0000259" key="17">
    <source>
        <dbReference type="Pfam" id="PF24877"/>
    </source>
</evidence>
<evidence type="ECO:0000256" key="9">
    <source>
        <dbReference type="ARBA" id="ARBA00023239"/>
    </source>
</evidence>
<dbReference type="InterPro" id="IPR004404">
    <property type="entry name" value="DihydroxyA_deHydtase"/>
</dbReference>
<dbReference type="GO" id="GO:0004160">
    <property type="term" value="F:dihydroxy-acid dehydratase activity"/>
    <property type="evidence" value="ECO:0007669"/>
    <property type="project" value="UniProtKB-EC"/>
</dbReference>
<evidence type="ECO:0000256" key="7">
    <source>
        <dbReference type="ARBA" id="ARBA00023004"/>
    </source>
</evidence>
<dbReference type="HAMAP" id="MF_00012">
    <property type="entry name" value="IlvD"/>
    <property type="match status" value="1"/>
</dbReference>
<keyword evidence="7 15" id="KW-0408">Iron</keyword>
<evidence type="ECO:0000256" key="10">
    <source>
        <dbReference type="ARBA" id="ARBA00023304"/>
    </source>
</evidence>
<accession>A0ABT2EPR3</accession>
<organism evidence="18 19">
    <name type="scientific">Candidatus Fervidibacter sacchari</name>
    <dbReference type="NCBI Taxonomy" id="1448929"/>
    <lineage>
        <taxon>Bacteria</taxon>
        <taxon>Candidatus Fervidibacterota</taxon>
        <taxon>Candidatus Fervidibacter</taxon>
    </lineage>
</organism>
<dbReference type="InterPro" id="IPR050165">
    <property type="entry name" value="DHAD_IlvD/Edd"/>
</dbReference>
<evidence type="ECO:0000256" key="5">
    <source>
        <dbReference type="ARBA" id="ARBA00022723"/>
    </source>
</evidence>
<feature type="binding site" evidence="15">
    <location>
        <position position="124"/>
    </location>
    <ligand>
        <name>Mg(2+)</name>
        <dbReference type="ChEBI" id="CHEBI:18420"/>
    </ligand>
</feature>
<dbReference type="RefSeq" id="WP_259096878.1">
    <property type="nucleotide sequence ID" value="NZ_CP130454.1"/>
</dbReference>
<comment type="pathway">
    <text evidence="12 15">Amino-acid biosynthesis; L-valine biosynthesis; L-valine from pyruvate: step 3/4.</text>
</comment>
<dbReference type="SUPFAM" id="SSF143975">
    <property type="entry name" value="IlvD/EDD N-terminal domain-like"/>
    <property type="match status" value="1"/>
</dbReference>
<dbReference type="InterPro" id="IPR037237">
    <property type="entry name" value="IlvD/EDD_N"/>
</dbReference>
<dbReference type="InterPro" id="IPR000581">
    <property type="entry name" value="ILV_EDD_N"/>
</dbReference>
<feature type="domain" description="Dihydroxy-acid/6-phosphogluconate dehydratase C-terminal" evidence="17">
    <location>
        <begin position="363"/>
        <end position="552"/>
    </location>
</feature>
<keyword evidence="3 15" id="KW-0028">Amino-acid biosynthesis</keyword>
<evidence type="ECO:0000256" key="13">
    <source>
        <dbReference type="ARBA" id="ARBA00029437"/>
    </source>
</evidence>
<comment type="catalytic activity">
    <reaction evidence="15">
        <text>(2R,3R)-2,3-dihydroxy-3-methylpentanoate = (S)-3-methyl-2-oxopentanoate + H2O</text>
        <dbReference type="Rhea" id="RHEA:27694"/>
        <dbReference type="ChEBI" id="CHEBI:15377"/>
        <dbReference type="ChEBI" id="CHEBI:35146"/>
        <dbReference type="ChEBI" id="CHEBI:49258"/>
        <dbReference type="EC" id="4.2.1.9"/>
    </reaction>
</comment>
<protein>
    <recommendedName>
        <fullName evidence="14 15">Dihydroxy-acid dehydratase</fullName>
        <shortName evidence="15">DAD</shortName>
        <ecNumber evidence="14 15">4.2.1.9</ecNumber>
    </recommendedName>
</protein>
<dbReference type="NCBIfam" id="TIGR00110">
    <property type="entry name" value="ilvD"/>
    <property type="match status" value="1"/>
</dbReference>
<dbReference type="PROSITE" id="PS00886">
    <property type="entry name" value="ILVD_EDD_1"/>
    <property type="match status" value="1"/>
</dbReference>
<evidence type="ECO:0000256" key="4">
    <source>
        <dbReference type="ARBA" id="ARBA00022714"/>
    </source>
</evidence>
<feature type="binding site" evidence="15">
    <location>
        <position position="50"/>
    </location>
    <ligand>
        <name>[2Fe-2S] cluster</name>
        <dbReference type="ChEBI" id="CHEBI:190135"/>
    </ligand>
</feature>
<evidence type="ECO:0000313" key="19">
    <source>
        <dbReference type="Proteomes" id="UP001204798"/>
    </source>
</evidence>
<evidence type="ECO:0000256" key="15">
    <source>
        <dbReference type="HAMAP-Rule" id="MF_00012"/>
    </source>
</evidence>
<dbReference type="EC" id="4.2.1.9" evidence="14 15"/>
<evidence type="ECO:0000256" key="1">
    <source>
        <dbReference type="ARBA" id="ARBA00001946"/>
    </source>
</evidence>
<feature type="modified residue" description="N6-carboxylysine" evidence="15">
    <location>
        <position position="125"/>
    </location>
</feature>
<reference evidence="18 19" key="1">
    <citation type="submission" date="2022-08" db="EMBL/GenBank/DDBJ databases">
        <title>Bacterial and archaeal communities from various locations to study Microbial Dark Matter (Phase II).</title>
        <authorList>
            <person name="Stepanauskas R."/>
        </authorList>
    </citation>
    <scope>NUCLEOTIDE SEQUENCE [LARGE SCALE GENOMIC DNA]</scope>
    <source>
        <strain evidence="18 19">PD1</strain>
    </source>
</reference>
<dbReference type="Pfam" id="PF24877">
    <property type="entry name" value="ILV_EDD_C"/>
    <property type="match status" value="1"/>
</dbReference>
<comment type="cofactor">
    <cofactor evidence="15">
        <name>[2Fe-2S] cluster</name>
        <dbReference type="ChEBI" id="CHEBI:190135"/>
    </cofactor>
    <text evidence="15">Binds 1 [2Fe-2S] cluster per subunit. This cluster acts as a Lewis acid cofactor.</text>
</comment>
<keyword evidence="6 15" id="KW-0460">Magnesium</keyword>
<dbReference type="InterPro" id="IPR042096">
    <property type="entry name" value="Dihydro-acid_dehy_C"/>
</dbReference>
<comment type="catalytic activity">
    <reaction evidence="11">
        <text>(2R)-2,3-dihydroxy-3-methylbutanoate = 3-methyl-2-oxobutanoate + H2O</text>
        <dbReference type="Rhea" id="RHEA:24809"/>
        <dbReference type="ChEBI" id="CHEBI:11851"/>
        <dbReference type="ChEBI" id="CHEBI:15377"/>
        <dbReference type="ChEBI" id="CHEBI:49072"/>
        <dbReference type="EC" id="4.2.1.9"/>
    </reaction>
    <physiologicalReaction direction="left-to-right" evidence="11">
        <dbReference type="Rhea" id="RHEA:24810"/>
    </physiologicalReaction>
</comment>
<dbReference type="PROSITE" id="PS00887">
    <property type="entry name" value="ILVD_EDD_2"/>
    <property type="match status" value="1"/>
</dbReference>
<dbReference type="InterPro" id="IPR020558">
    <property type="entry name" value="DiOHA_6PGluconate_deHydtase_CS"/>
</dbReference>
<comment type="caution">
    <text evidence="18">The sequence shown here is derived from an EMBL/GenBank/DDBJ whole genome shotgun (WGS) entry which is preliminary data.</text>
</comment>